<name>A0A7X0P6C1_9ACTN</name>
<keyword evidence="2" id="KW-1185">Reference proteome</keyword>
<gene>
    <name evidence="1" type="ORF">HD593_010672</name>
</gene>
<dbReference type="AlphaFoldDB" id="A0A7X0P6C1"/>
<reference evidence="1 2" key="1">
    <citation type="submission" date="2020-08" db="EMBL/GenBank/DDBJ databases">
        <title>Sequencing the genomes of 1000 actinobacteria strains.</title>
        <authorList>
            <person name="Klenk H.-P."/>
        </authorList>
    </citation>
    <scope>NUCLEOTIDE SEQUENCE [LARGE SCALE GENOMIC DNA]</scope>
    <source>
        <strain evidence="1 2">DSM 43768</strain>
    </source>
</reference>
<comment type="caution">
    <text evidence="1">The sequence shown here is derived from an EMBL/GenBank/DDBJ whole genome shotgun (WGS) entry which is preliminary data.</text>
</comment>
<dbReference type="Proteomes" id="UP000565579">
    <property type="component" value="Unassembled WGS sequence"/>
</dbReference>
<evidence type="ECO:0000313" key="1">
    <source>
        <dbReference type="EMBL" id="MBB6555877.1"/>
    </source>
</evidence>
<sequence length="41" mass="4532">MTEPAGIVVGRSEETDHVLIQVRPVGSRRSWTRWSPSIGSP</sequence>
<evidence type="ECO:0000313" key="2">
    <source>
        <dbReference type="Proteomes" id="UP000565579"/>
    </source>
</evidence>
<accession>A0A7X0P6C1</accession>
<proteinExistence type="predicted"/>
<dbReference type="EMBL" id="JACHMI010000001">
    <property type="protein sequence ID" value="MBB6555877.1"/>
    <property type="molecule type" value="Genomic_DNA"/>
</dbReference>
<organism evidence="1 2">
    <name type="scientific">Nonomuraea rubra</name>
    <dbReference type="NCBI Taxonomy" id="46180"/>
    <lineage>
        <taxon>Bacteria</taxon>
        <taxon>Bacillati</taxon>
        <taxon>Actinomycetota</taxon>
        <taxon>Actinomycetes</taxon>
        <taxon>Streptosporangiales</taxon>
        <taxon>Streptosporangiaceae</taxon>
        <taxon>Nonomuraea</taxon>
    </lineage>
</organism>
<dbReference type="RefSeq" id="WP_281402522.1">
    <property type="nucleotide sequence ID" value="NZ_BAAAXY010000028.1"/>
</dbReference>
<protein>
    <submittedName>
        <fullName evidence="1">Uncharacterized protein</fullName>
    </submittedName>
</protein>